<evidence type="ECO:0000256" key="1">
    <source>
        <dbReference type="SAM" id="MobiDB-lite"/>
    </source>
</evidence>
<gene>
    <name evidence="2" type="ORF">SAMN02745129_4459</name>
</gene>
<dbReference type="RefSeq" id="WP_067664692.1">
    <property type="nucleotide sequence ID" value="NZ_FQXG01000008.1"/>
</dbReference>
<sequence>MSTNITLSNVLASALEFTTGTTYCVKVTRSDQESPLYHIYCERRELALMSFWMGLKGWRFRSVVHSTKNLIPSARNFASKVKAAEEELQELRQKAQRRNQWPHITDHRAATRC</sequence>
<evidence type="ECO:0000313" key="2">
    <source>
        <dbReference type="EMBL" id="SHI15613.1"/>
    </source>
</evidence>
<feature type="region of interest" description="Disordered" evidence="1">
    <location>
        <begin position="94"/>
        <end position="113"/>
    </location>
</feature>
<dbReference type="Proteomes" id="UP000184268">
    <property type="component" value="Unassembled WGS sequence"/>
</dbReference>
<dbReference type="EMBL" id="FQXG01000008">
    <property type="protein sequence ID" value="SHI15613.1"/>
    <property type="molecule type" value="Genomic_DNA"/>
</dbReference>
<proteinExistence type="predicted"/>
<accession>A0A1M5YVP6</accession>
<name>A0A1M5YVP6_9GAMM</name>
<organism evidence="2 3">
    <name type="scientific">Ferrimonas marina</name>
    <dbReference type="NCBI Taxonomy" id="299255"/>
    <lineage>
        <taxon>Bacteria</taxon>
        <taxon>Pseudomonadati</taxon>
        <taxon>Pseudomonadota</taxon>
        <taxon>Gammaproteobacteria</taxon>
        <taxon>Alteromonadales</taxon>
        <taxon>Ferrimonadaceae</taxon>
        <taxon>Ferrimonas</taxon>
    </lineage>
</organism>
<reference evidence="2 3" key="1">
    <citation type="submission" date="2016-11" db="EMBL/GenBank/DDBJ databases">
        <authorList>
            <person name="Jaros S."/>
            <person name="Januszkiewicz K."/>
            <person name="Wedrychowicz H."/>
        </authorList>
    </citation>
    <scope>NUCLEOTIDE SEQUENCE [LARGE SCALE GENOMIC DNA]</scope>
    <source>
        <strain evidence="2 3">DSM 16917</strain>
    </source>
</reference>
<keyword evidence="3" id="KW-1185">Reference proteome</keyword>
<evidence type="ECO:0000313" key="3">
    <source>
        <dbReference type="Proteomes" id="UP000184268"/>
    </source>
</evidence>
<dbReference type="AlphaFoldDB" id="A0A1M5YVP6"/>
<dbReference type="STRING" id="299255.SAMN02745129_4459"/>
<feature type="compositionally biased region" description="Basic and acidic residues" evidence="1">
    <location>
        <begin position="104"/>
        <end position="113"/>
    </location>
</feature>
<protein>
    <submittedName>
        <fullName evidence="2">Uncharacterized protein</fullName>
    </submittedName>
</protein>